<dbReference type="EMBL" id="JBFQGM010000010">
    <property type="protein sequence ID" value="MFL9463981.1"/>
    <property type="molecule type" value="Genomic_DNA"/>
</dbReference>
<proteinExistence type="predicted"/>
<gene>
    <name evidence="1" type="ORF">AB0759_25560</name>
</gene>
<accession>A0ABW8WSC5</accession>
<name>A0ABW8WSC5_9CYAN</name>
<dbReference type="RefSeq" id="WP_272899732.1">
    <property type="nucleotide sequence ID" value="NZ_JBFQGM010000010.1"/>
</dbReference>
<sequence>MSEKRNRFFDSKTRLSFRIHVPTYIFNSGDRYPGNFGIPIFS</sequence>
<keyword evidence="2" id="KW-1185">Reference proteome</keyword>
<reference evidence="1 2" key="1">
    <citation type="submission" date="2024-07" db="EMBL/GenBank/DDBJ databases">
        <authorList>
            <person name="Tripathy S."/>
        </authorList>
    </citation>
    <scope>NUCLEOTIDE SEQUENCE [LARGE SCALE GENOMIC DNA]</scope>
    <source>
        <strain evidence="1 2">VB-61278_2</strain>
    </source>
</reference>
<organism evidence="1 2">
    <name type="scientific">Scytonema tolypothrichoides VB-61278_2</name>
    <dbReference type="NCBI Taxonomy" id="3232314"/>
    <lineage>
        <taxon>Bacteria</taxon>
        <taxon>Bacillati</taxon>
        <taxon>Cyanobacteriota</taxon>
        <taxon>Cyanophyceae</taxon>
        <taxon>Nostocales</taxon>
        <taxon>Scytonemataceae</taxon>
        <taxon>Scytonema</taxon>
    </lineage>
</organism>
<comment type="caution">
    <text evidence="1">The sequence shown here is derived from an EMBL/GenBank/DDBJ whole genome shotgun (WGS) entry which is preliminary data.</text>
</comment>
<evidence type="ECO:0008006" key="3">
    <source>
        <dbReference type="Google" id="ProtNLM"/>
    </source>
</evidence>
<dbReference type="Proteomes" id="UP001628874">
    <property type="component" value="Unassembled WGS sequence"/>
</dbReference>
<protein>
    <recommendedName>
        <fullName evidence="3">Transposase</fullName>
    </recommendedName>
</protein>
<evidence type="ECO:0000313" key="2">
    <source>
        <dbReference type="Proteomes" id="UP001628874"/>
    </source>
</evidence>
<evidence type="ECO:0000313" key="1">
    <source>
        <dbReference type="EMBL" id="MFL9463981.1"/>
    </source>
</evidence>